<dbReference type="AlphaFoldDB" id="A0A9D9GLH0"/>
<dbReference type="PROSITE" id="PS01199">
    <property type="entry name" value="RIBOSOMAL_L1"/>
    <property type="match status" value="1"/>
</dbReference>
<evidence type="ECO:0000256" key="9">
    <source>
        <dbReference type="HAMAP-Rule" id="MF_01318"/>
    </source>
</evidence>
<evidence type="ECO:0000256" key="1">
    <source>
        <dbReference type="ARBA" id="ARBA00010531"/>
    </source>
</evidence>
<comment type="caution">
    <text evidence="11">The sequence shown here is derived from an EMBL/GenBank/DDBJ whole genome shotgun (WGS) entry which is preliminary data.</text>
</comment>
<proteinExistence type="inferred from homology"/>
<keyword evidence="2 9" id="KW-0678">Repressor</keyword>
<keyword evidence="3 9" id="KW-0699">rRNA-binding</keyword>
<gene>
    <name evidence="9 11" type="primary">rplA</name>
    <name evidence="11" type="ORF">IAC78_01810</name>
</gene>
<comment type="function">
    <text evidence="9">Binds directly to 23S rRNA. The L1 stalk is quite mobile in the ribosome, and is involved in E site tRNA release.</text>
</comment>
<comment type="function">
    <text evidence="9">Protein L1 is also a translational repressor protein, it controls the translation of the L11 operon by binding to its mRNA.</text>
</comment>
<keyword evidence="5 9" id="KW-0694">RNA-binding</keyword>
<dbReference type="Pfam" id="PF00687">
    <property type="entry name" value="Ribosomal_L1"/>
    <property type="match status" value="1"/>
</dbReference>
<dbReference type="EMBL" id="JADING010000051">
    <property type="protein sequence ID" value="MBO8414202.1"/>
    <property type="molecule type" value="Genomic_DNA"/>
</dbReference>
<evidence type="ECO:0000313" key="12">
    <source>
        <dbReference type="Proteomes" id="UP000823629"/>
    </source>
</evidence>
<reference evidence="11" key="1">
    <citation type="submission" date="2020-10" db="EMBL/GenBank/DDBJ databases">
        <authorList>
            <person name="Gilroy R."/>
        </authorList>
    </citation>
    <scope>NUCLEOTIDE SEQUENCE</scope>
    <source>
        <strain evidence="11">1748</strain>
    </source>
</reference>
<dbReference type="InterPro" id="IPR023674">
    <property type="entry name" value="Ribosomal_uL1-like"/>
</dbReference>
<evidence type="ECO:0000256" key="4">
    <source>
        <dbReference type="ARBA" id="ARBA00022845"/>
    </source>
</evidence>
<dbReference type="InterPro" id="IPR023673">
    <property type="entry name" value="Ribosomal_uL1_CS"/>
</dbReference>
<keyword evidence="9" id="KW-0820">tRNA-binding</keyword>
<protein>
    <recommendedName>
        <fullName evidence="8 9">Large ribosomal subunit protein uL1</fullName>
    </recommendedName>
</protein>
<dbReference type="InterPro" id="IPR028364">
    <property type="entry name" value="Ribosomal_uL1/biogenesis"/>
</dbReference>
<keyword evidence="4 9" id="KW-0810">Translation regulation</keyword>
<dbReference type="GO" id="GO:0006412">
    <property type="term" value="P:translation"/>
    <property type="evidence" value="ECO:0007669"/>
    <property type="project" value="UniProtKB-UniRule"/>
</dbReference>
<evidence type="ECO:0000256" key="6">
    <source>
        <dbReference type="ARBA" id="ARBA00022980"/>
    </source>
</evidence>
<dbReference type="SUPFAM" id="SSF56808">
    <property type="entry name" value="Ribosomal protein L1"/>
    <property type="match status" value="1"/>
</dbReference>
<evidence type="ECO:0000256" key="2">
    <source>
        <dbReference type="ARBA" id="ARBA00022491"/>
    </source>
</evidence>
<organism evidence="11 12">
    <name type="scientific">Candidatus Scatoplasma merdavium</name>
    <dbReference type="NCBI Taxonomy" id="2840932"/>
    <lineage>
        <taxon>Bacteria</taxon>
        <taxon>Bacillati</taxon>
        <taxon>Bacillota</taxon>
        <taxon>Bacilli</taxon>
        <taxon>Bacillales</taxon>
        <taxon>Candidatus Scatoplasma</taxon>
    </lineage>
</organism>
<comment type="subunit">
    <text evidence="9">Part of the 50S ribosomal subunit.</text>
</comment>
<dbReference type="GO" id="GO:0000049">
    <property type="term" value="F:tRNA binding"/>
    <property type="evidence" value="ECO:0007669"/>
    <property type="project" value="UniProtKB-KW"/>
</dbReference>
<keyword evidence="6 9" id="KW-0689">Ribosomal protein</keyword>
<comment type="similarity">
    <text evidence="1 9 10">Belongs to the universal ribosomal protein uL1 family.</text>
</comment>
<dbReference type="GO" id="GO:0006417">
    <property type="term" value="P:regulation of translation"/>
    <property type="evidence" value="ECO:0007669"/>
    <property type="project" value="UniProtKB-KW"/>
</dbReference>
<accession>A0A9D9GLH0</accession>
<dbReference type="InterPro" id="IPR016095">
    <property type="entry name" value="Ribosomal_uL1_3-a/b-sand"/>
</dbReference>
<evidence type="ECO:0000256" key="7">
    <source>
        <dbReference type="ARBA" id="ARBA00023274"/>
    </source>
</evidence>
<keyword evidence="7 9" id="KW-0687">Ribonucleoprotein</keyword>
<evidence type="ECO:0000313" key="11">
    <source>
        <dbReference type="EMBL" id="MBO8414202.1"/>
    </source>
</evidence>
<dbReference type="InterPro" id="IPR002143">
    <property type="entry name" value="Ribosomal_uL1"/>
</dbReference>
<evidence type="ECO:0000256" key="8">
    <source>
        <dbReference type="ARBA" id="ARBA00035241"/>
    </source>
</evidence>
<dbReference type="GO" id="GO:0015934">
    <property type="term" value="C:large ribosomal subunit"/>
    <property type="evidence" value="ECO:0007669"/>
    <property type="project" value="InterPro"/>
</dbReference>
<reference evidence="11" key="2">
    <citation type="journal article" date="2021" name="PeerJ">
        <title>Extensive microbial diversity within the chicken gut microbiome revealed by metagenomics and culture.</title>
        <authorList>
            <person name="Gilroy R."/>
            <person name="Ravi A."/>
            <person name="Getino M."/>
            <person name="Pursley I."/>
            <person name="Horton D.L."/>
            <person name="Alikhan N.F."/>
            <person name="Baker D."/>
            <person name="Gharbi K."/>
            <person name="Hall N."/>
            <person name="Watson M."/>
            <person name="Adriaenssens E.M."/>
            <person name="Foster-Nyarko E."/>
            <person name="Jarju S."/>
            <person name="Secka A."/>
            <person name="Antonio M."/>
            <person name="Oren A."/>
            <person name="Chaudhuri R.R."/>
            <person name="La Ragione R."/>
            <person name="Hildebrand F."/>
            <person name="Pallen M.J."/>
        </authorList>
    </citation>
    <scope>NUCLEOTIDE SEQUENCE</scope>
    <source>
        <strain evidence="11">1748</strain>
    </source>
</reference>
<evidence type="ECO:0000256" key="5">
    <source>
        <dbReference type="ARBA" id="ARBA00022884"/>
    </source>
</evidence>
<dbReference type="GO" id="GO:0003735">
    <property type="term" value="F:structural constituent of ribosome"/>
    <property type="evidence" value="ECO:0007669"/>
    <property type="project" value="InterPro"/>
</dbReference>
<dbReference type="HAMAP" id="MF_01318_B">
    <property type="entry name" value="Ribosomal_uL1_B"/>
    <property type="match status" value="1"/>
</dbReference>
<sequence length="225" mass="24444">MKRGKKYTAALKLVEKGRKYTLAEACELVKSTAVTKFDSTIDISFHLNLDTKQPDQQLRGTITLPYGNGKTKKVLAITAAKVEEAKAAGADYAGGAELLEKIQKENWFDFDVIVATPDMMGQLGKMGRILGPKGLMPNPKSGTVSPDIATAVKEIKNGKLAYRVDKDGNLHLSIARVSFDNEKIQTNLQTVIDTINRIKPSAVKGTYILSATLHTTMGPAIRLAI</sequence>
<dbReference type="Gene3D" id="3.30.190.20">
    <property type="match status" value="1"/>
</dbReference>
<dbReference type="PANTHER" id="PTHR36427:SF3">
    <property type="entry name" value="LARGE RIBOSOMAL SUBUNIT PROTEIN UL1M"/>
    <property type="match status" value="1"/>
</dbReference>
<dbReference type="InterPro" id="IPR005878">
    <property type="entry name" value="Ribosom_uL1_bac-type"/>
</dbReference>
<dbReference type="GO" id="GO:0019843">
    <property type="term" value="F:rRNA binding"/>
    <property type="evidence" value="ECO:0007669"/>
    <property type="project" value="UniProtKB-UniRule"/>
</dbReference>
<dbReference type="FunFam" id="3.40.50.790:FF:000001">
    <property type="entry name" value="50S ribosomal protein L1"/>
    <property type="match status" value="1"/>
</dbReference>
<dbReference type="PANTHER" id="PTHR36427">
    <property type="entry name" value="54S RIBOSOMAL PROTEIN L1, MITOCHONDRIAL"/>
    <property type="match status" value="1"/>
</dbReference>
<evidence type="ECO:0000256" key="3">
    <source>
        <dbReference type="ARBA" id="ARBA00022730"/>
    </source>
</evidence>
<dbReference type="CDD" id="cd00403">
    <property type="entry name" value="Ribosomal_L1"/>
    <property type="match status" value="1"/>
</dbReference>
<dbReference type="PIRSF" id="PIRSF002155">
    <property type="entry name" value="Ribosomal_L1"/>
    <property type="match status" value="1"/>
</dbReference>
<dbReference type="Proteomes" id="UP000823629">
    <property type="component" value="Unassembled WGS sequence"/>
</dbReference>
<dbReference type="NCBIfam" id="TIGR01169">
    <property type="entry name" value="rplA_bact"/>
    <property type="match status" value="1"/>
</dbReference>
<name>A0A9D9GLH0_9BACL</name>
<evidence type="ECO:0000256" key="10">
    <source>
        <dbReference type="RuleBase" id="RU000659"/>
    </source>
</evidence>
<dbReference type="Gene3D" id="3.40.50.790">
    <property type="match status" value="1"/>
</dbReference>